<keyword evidence="3" id="KW-0804">Transcription</keyword>
<dbReference type="Proteomes" id="UP000243207">
    <property type="component" value="Chromosome I"/>
</dbReference>
<dbReference type="Pfam" id="PF12833">
    <property type="entry name" value="HTH_18"/>
    <property type="match status" value="1"/>
</dbReference>
<dbReference type="InterPro" id="IPR037923">
    <property type="entry name" value="HTH-like"/>
</dbReference>
<dbReference type="RefSeq" id="WP_093393043.1">
    <property type="nucleotide sequence ID" value="NZ_LT629736.1"/>
</dbReference>
<keyword evidence="2" id="KW-0238">DNA-binding</keyword>
<evidence type="ECO:0000313" key="6">
    <source>
        <dbReference type="EMBL" id="SDS51030.1"/>
    </source>
</evidence>
<name>A0A1H1SSP4_9GAMM</name>
<dbReference type="GO" id="GO:0043565">
    <property type="term" value="F:sequence-specific DNA binding"/>
    <property type="evidence" value="ECO:0007669"/>
    <property type="project" value="InterPro"/>
</dbReference>
<evidence type="ECO:0000313" key="7">
    <source>
        <dbReference type="Proteomes" id="UP000243207"/>
    </source>
</evidence>
<evidence type="ECO:0000256" key="2">
    <source>
        <dbReference type="ARBA" id="ARBA00023125"/>
    </source>
</evidence>
<proteinExistence type="predicted"/>
<dbReference type="SMART" id="SM00342">
    <property type="entry name" value="HTH_ARAC"/>
    <property type="match status" value="1"/>
</dbReference>
<evidence type="ECO:0000256" key="3">
    <source>
        <dbReference type="ARBA" id="ARBA00023163"/>
    </source>
</evidence>
<dbReference type="PANTHER" id="PTHR46796:SF7">
    <property type="entry name" value="ARAC FAMILY TRANSCRIPTIONAL REGULATOR"/>
    <property type="match status" value="1"/>
</dbReference>
<dbReference type="InterPro" id="IPR032783">
    <property type="entry name" value="AraC_lig"/>
</dbReference>
<gene>
    <name evidence="6" type="ORF">SAMN05216421_1657</name>
</gene>
<reference evidence="7" key="1">
    <citation type="submission" date="2016-10" db="EMBL/GenBank/DDBJ databases">
        <authorList>
            <person name="Varghese N."/>
            <person name="Submissions S."/>
        </authorList>
    </citation>
    <scope>NUCLEOTIDE SEQUENCE [LARGE SCALE GENOMIC DNA]</scope>
    <source>
        <strain evidence="7">NRRL B-51270</strain>
    </source>
</reference>
<dbReference type="GO" id="GO:0003700">
    <property type="term" value="F:DNA-binding transcription factor activity"/>
    <property type="evidence" value="ECO:0007669"/>
    <property type="project" value="InterPro"/>
</dbReference>
<dbReference type="PANTHER" id="PTHR46796">
    <property type="entry name" value="HTH-TYPE TRANSCRIPTIONAL ACTIVATOR RHAS-RELATED"/>
    <property type="match status" value="1"/>
</dbReference>
<keyword evidence="7" id="KW-1185">Reference proteome</keyword>
<feature type="domain" description="HTH araC/xylS-type" evidence="5">
    <location>
        <begin position="175"/>
        <end position="272"/>
    </location>
</feature>
<evidence type="ECO:0000256" key="1">
    <source>
        <dbReference type="ARBA" id="ARBA00023015"/>
    </source>
</evidence>
<dbReference type="OrthoDB" id="9783876at2"/>
<dbReference type="PROSITE" id="PS01124">
    <property type="entry name" value="HTH_ARAC_FAMILY_2"/>
    <property type="match status" value="1"/>
</dbReference>
<evidence type="ECO:0000256" key="4">
    <source>
        <dbReference type="ARBA" id="ARBA00037345"/>
    </source>
</evidence>
<protein>
    <submittedName>
        <fullName evidence="6">Transcriptional regulator, AraC family</fullName>
    </submittedName>
</protein>
<dbReference type="AlphaFoldDB" id="A0A1H1SSP4"/>
<dbReference type="STRING" id="487184.SAMN05216421_1657"/>
<dbReference type="Pfam" id="PF12852">
    <property type="entry name" value="Cupin_6"/>
    <property type="match status" value="1"/>
</dbReference>
<evidence type="ECO:0000259" key="5">
    <source>
        <dbReference type="PROSITE" id="PS01124"/>
    </source>
</evidence>
<dbReference type="InterPro" id="IPR050204">
    <property type="entry name" value="AraC_XylS_family_regulators"/>
</dbReference>
<dbReference type="EMBL" id="LT629736">
    <property type="protein sequence ID" value="SDS51030.1"/>
    <property type="molecule type" value="Genomic_DNA"/>
</dbReference>
<dbReference type="SUPFAM" id="SSF51215">
    <property type="entry name" value="Regulatory protein AraC"/>
    <property type="match status" value="1"/>
</dbReference>
<sequence>MVDRLAALLGHFSVSARTFQAGPLCGVNTLDGVAPYGQLHLLKRGKAEVWHGNSKAHSLEGPALLFYPRPTAHRFVTDSEHGAEFVCAHIAFEGAAANPLANALPTCVCLPLSELPDSVPILTLLFAEAEASNCGRQTMLDRLFEVLLIQLLRQLMESGGTQVGLLAGFAHHQLRRAIVAMHQAPEKDWSVESLAAEAGMSRSVFANQFRIAVGETPASYLQRWRIGLVQKWLKNGQSLRLIAEEAGYGSESALSRAFKSQCGMSPRVWLKQECLAQKG</sequence>
<dbReference type="Gene3D" id="1.10.10.60">
    <property type="entry name" value="Homeodomain-like"/>
    <property type="match status" value="2"/>
</dbReference>
<keyword evidence="1" id="KW-0805">Transcription regulation</keyword>
<accession>A0A1H1SSP4</accession>
<organism evidence="6 7">
    <name type="scientific">Halopseudomonas xinjiangensis</name>
    <dbReference type="NCBI Taxonomy" id="487184"/>
    <lineage>
        <taxon>Bacteria</taxon>
        <taxon>Pseudomonadati</taxon>
        <taxon>Pseudomonadota</taxon>
        <taxon>Gammaproteobacteria</taxon>
        <taxon>Pseudomonadales</taxon>
        <taxon>Pseudomonadaceae</taxon>
        <taxon>Halopseudomonas</taxon>
    </lineage>
</organism>
<comment type="function">
    <text evidence="4">Regulatory protein of the TOL plasmid xyl operons. XylS activates the xylXYZLTEGFJQKIH operon required for the degradation of toluene, m-xylene and p-xylene.</text>
</comment>
<dbReference type="SUPFAM" id="SSF46689">
    <property type="entry name" value="Homeodomain-like"/>
    <property type="match status" value="2"/>
</dbReference>
<dbReference type="InterPro" id="IPR009057">
    <property type="entry name" value="Homeodomain-like_sf"/>
</dbReference>
<dbReference type="InterPro" id="IPR018060">
    <property type="entry name" value="HTH_AraC"/>
</dbReference>